<keyword evidence="2" id="KW-0285">Flavoprotein</keyword>
<comment type="cofactor">
    <cofactor evidence="1">
        <name>FAD</name>
        <dbReference type="ChEBI" id="CHEBI:57692"/>
    </cofactor>
</comment>
<dbReference type="PRINTS" id="PR00420">
    <property type="entry name" value="RNGMNOXGNASE"/>
</dbReference>
<evidence type="ECO:0000313" key="6">
    <source>
        <dbReference type="EMBL" id="KAG5661928.1"/>
    </source>
</evidence>
<keyword evidence="3" id="KW-0274">FAD</keyword>
<name>A0A9P7H525_9HYPO</name>
<evidence type="ECO:0000256" key="3">
    <source>
        <dbReference type="ARBA" id="ARBA00022827"/>
    </source>
</evidence>
<dbReference type="GO" id="GO:0071949">
    <property type="term" value="F:FAD binding"/>
    <property type="evidence" value="ECO:0007669"/>
    <property type="project" value="InterPro"/>
</dbReference>
<feature type="domain" description="FAD-binding" evidence="5">
    <location>
        <begin position="4"/>
        <end position="340"/>
    </location>
</feature>
<dbReference type="Pfam" id="PF01494">
    <property type="entry name" value="FAD_binding_3"/>
    <property type="match status" value="1"/>
</dbReference>
<organism evidence="6 7">
    <name type="scientific">Fusarium avenaceum</name>
    <dbReference type="NCBI Taxonomy" id="40199"/>
    <lineage>
        <taxon>Eukaryota</taxon>
        <taxon>Fungi</taxon>
        <taxon>Dikarya</taxon>
        <taxon>Ascomycota</taxon>
        <taxon>Pezizomycotina</taxon>
        <taxon>Sordariomycetes</taxon>
        <taxon>Hypocreomycetidae</taxon>
        <taxon>Hypocreales</taxon>
        <taxon>Nectriaceae</taxon>
        <taxon>Fusarium</taxon>
        <taxon>Fusarium tricinctum species complex</taxon>
    </lineage>
</organism>
<protein>
    <recommendedName>
        <fullName evidence="5">FAD-binding domain-containing protein</fullName>
    </recommendedName>
</protein>
<dbReference type="Proteomes" id="UP000782241">
    <property type="component" value="Unassembled WGS sequence"/>
</dbReference>
<dbReference type="InterPro" id="IPR050641">
    <property type="entry name" value="RIFMO-like"/>
</dbReference>
<gene>
    <name evidence="6" type="ORF">KAF25_004167</name>
</gene>
<dbReference type="GO" id="GO:0016709">
    <property type="term" value="F:oxidoreductase activity, acting on paired donors, with incorporation or reduction of molecular oxygen, NAD(P)H as one donor, and incorporation of one atom of oxygen"/>
    <property type="evidence" value="ECO:0007669"/>
    <property type="project" value="UniProtKB-ARBA"/>
</dbReference>
<evidence type="ECO:0000259" key="5">
    <source>
        <dbReference type="Pfam" id="PF01494"/>
    </source>
</evidence>
<dbReference type="InterPro" id="IPR036188">
    <property type="entry name" value="FAD/NAD-bd_sf"/>
</dbReference>
<keyword evidence="7" id="KW-1185">Reference proteome</keyword>
<dbReference type="Gene3D" id="3.40.30.120">
    <property type="match status" value="1"/>
</dbReference>
<accession>A0A9P7H525</accession>
<dbReference type="PANTHER" id="PTHR43004:SF19">
    <property type="entry name" value="BINDING MONOOXYGENASE, PUTATIVE (JCVI)-RELATED"/>
    <property type="match status" value="1"/>
</dbReference>
<sequence>MEQVDVTVVGGGPTGLFVALLLQSMGVSVRVLDEKPSTLSLGRADALNARTQQYFEVAGILDELLPVGLKCNTSSTFKDGNFKSRQNEWWVGIEHALHKNFLMIGQPVVEQVMRNRLLDSVSYNQHVTSIVEDEEFVEVTTNSGHKVRSKYAVGADGARSFVRNTLGISFTGTKPEMTWAVLDTFLDTDFPVCSEIITFELDGESRVAWIPRERGMSRFYVLLKGDITQQLAEESIRQHLAPYRVEFPETEWFSTFTVKERLAGDFISKHGHGRIILAGDAAHVHSVNGGQGLNTGVSDAFALAWRLAFLAKPSKLTAEARNDILRSYDVERKSTAAQVIGVAAALVRDTIHTAKKYVSTIERNAGFITGMGVDYGQFSTPLVQGVEHGIWKPGYRCPDVPITKGSGEATRLYSNVSYGNFIVLSIGTYLDPEPISATTYTILPTETAGGRKECSEGKDWDKTFTADWVEANASHVVVVRPDMYIGCVSNGVKDEAWRAYLEQYDIKSS</sequence>
<evidence type="ECO:0000256" key="2">
    <source>
        <dbReference type="ARBA" id="ARBA00022630"/>
    </source>
</evidence>
<evidence type="ECO:0000256" key="4">
    <source>
        <dbReference type="ARBA" id="ARBA00023002"/>
    </source>
</evidence>
<evidence type="ECO:0000313" key="7">
    <source>
        <dbReference type="Proteomes" id="UP000782241"/>
    </source>
</evidence>
<dbReference type="AlphaFoldDB" id="A0A9P7H525"/>
<dbReference type="SUPFAM" id="SSF54373">
    <property type="entry name" value="FAD-linked reductases, C-terminal domain"/>
    <property type="match status" value="1"/>
</dbReference>
<dbReference type="Gene3D" id="3.30.9.10">
    <property type="entry name" value="D-Amino Acid Oxidase, subunit A, domain 2"/>
    <property type="match status" value="1"/>
</dbReference>
<proteinExistence type="predicted"/>
<keyword evidence="4" id="KW-0560">Oxidoreductase</keyword>
<dbReference type="InterPro" id="IPR002938">
    <property type="entry name" value="FAD-bd"/>
</dbReference>
<dbReference type="PANTHER" id="PTHR43004">
    <property type="entry name" value="TRK SYSTEM POTASSIUM UPTAKE PROTEIN"/>
    <property type="match status" value="1"/>
</dbReference>
<evidence type="ECO:0000256" key="1">
    <source>
        <dbReference type="ARBA" id="ARBA00001974"/>
    </source>
</evidence>
<dbReference type="SUPFAM" id="SSF51905">
    <property type="entry name" value="FAD/NAD(P)-binding domain"/>
    <property type="match status" value="1"/>
</dbReference>
<reference evidence="6" key="1">
    <citation type="submission" date="2021-04" db="EMBL/GenBank/DDBJ databases">
        <title>Draft genome of Fusarium avenaceum strain F156N33, isolated from an atmospheric sample in Virginia.</title>
        <authorList>
            <person name="Yang S."/>
            <person name="Vinatzer B.A."/>
            <person name="Coleman J."/>
        </authorList>
    </citation>
    <scope>NUCLEOTIDE SEQUENCE</scope>
    <source>
        <strain evidence="6">F156N33</strain>
    </source>
</reference>
<comment type="caution">
    <text evidence="6">The sequence shown here is derived from an EMBL/GenBank/DDBJ whole genome shotgun (WGS) entry which is preliminary data.</text>
</comment>
<dbReference type="Gene3D" id="3.50.50.60">
    <property type="entry name" value="FAD/NAD(P)-binding domain"/>
    <property type="match status" value="1"/>
</dbReference>
<dbReference type="EMBL" id="JAGPUO010000006">
    <property type="protein sequence ID" value="KAG5661928.1"/>
    <property type="molecule type" value="Genomic_DNA"/>
</dbReference>